<keyword evidence="7" id="KW-0206">Cytoskeleton</keyword>
<evidence type="ECO:0000313" key="11">
    <source>
        <dbReference type="EMBL" id="KAK0151307.1"/>
    </source>
</evidence>
<comment type="caution">
    <text evidence="11">The sequence shown here is derived from an EMBL/GenBank/DDBJ whole genome shotgun (WGS) entry which is preliminary data.</text>
</comment>
<dbReference type="Proteomes" id="UP001174136">
    <property type="component" value="Unassembled WGS sequence"/>
</dbReference>
<comment type="subcellular location">
    <subcellularLocation>
        <location evidence="1">Cytoplasm</location>
        <location evidence="1">Cytoskeleton</location>
        <location evidence="1">Flagellum axoneme</location>
    </subcellularLocation>
</comment>
<evidence type="ECO:0000256" key="3">
    <source>
        <dbReference type="ARBA" id="ARBA00013738"/>
    </source>
</evidence>
<dbReference type="GO" id="GO:0005737">
    <property type="term" value="C:cytoplasm"/>
    <property type="evidence" value="ECO:0007669"/>
    <property type="project" value="TreeGrafter"/>
</dbReference>
<dbReference type="CDD" id="cd23766">
    <property type="entry name" value="IQCG"/>
    <property type="match status" value="1"/>
</dbReference>
<evidence type="ECO:0000256" key="8">
    <source>
        <dbReference type="ARBA" id="ARBA00023273"/>
    </source>
</evidence>
<feature type="coiled-coil region" evidence="10">
    <location>
        <begin position="158"/>
        <end position="257"/>
    </location>
</feature>
<keyword evidence="10" id="KW-0175">Coiled coil</keyword>
<keyword evidence="8" id="KW-0966">Cell projection</keyword>
<dbReference type="EMBL" id="JAOPHQ010001295">
    <property type="protein sequence ID" value="KAK0151307.1"/>
    <property type="molecule type" value="Genomic_DNA"/>
</dbReference>
<keyword evidence="12" id="KW-1185">Reference proteome</keyword>
<accession>A0AA47N461</accession>
<dbReference type="PANTHER" id="PTHR14871">
    <property type="entry name" value="DYNEIN REGULATORY COMPLEX PROTEIN 9"/>
    <property type="match status" value="1"/>
</dbReference>
<dbReference type="InterPro" id="IPR000048">
    <property type="entry name" value="IQ_motif_EF-hand-BS"/>
</dbReference>
<dbReference type="PROSITE" id="PS50096">
    <property type="entry name" value="IQ"/>
    <property type="match status" value="1"/>
</dbReference>
<protein>
    <recommendedName>
        <fullName evidence="3">Dynein regulatory complex protein 9</fullName>
    </recommendedName>
    <alternativeName>
        <fullName evidence="9">IQ domain-containing protein G</fullName>
    </alternativeName>
</protein>
<organism evidence="11 12">
    <name type="scientific">Merluccius polli</name>
    <name type="common">Benguela hake</name>
    <name type="synonym">Merluccius cadenati</name>
    <dbReference type="NCBI Taxonomy" id="89951"/>
    <lineage>
        <taxon>Eukaryota</taxon>
        <taxon>Metazoa</taxon>
        <taxon>Chordata</taxon>
        <taxon>Craniata</taxon>
        <taxon>Vertebrata</taxon>
        <taxon>Euteleostomi</taxon>
        <taxon>Actinopterygii</taxon>
        <taxon>Neopterygii</taxon>
        <taxon>Teleostei</taxon>
        <taxon>Neoteleostei</taxon>
        <taxon>Acanthomorphata</taxon>
        <taxon>Zeiogadaria</taxon>
        <taxon>Gadariae</taxon>
        <taxon>Gadiformes</taxon>
        <taxon>Gadoidei</taxon>
        <taxon>Merlucciidae</taxon>
        <taxon>Merluccius</taxon>
    </lineage>
</organism>
<evidence type="ECO:0000256" key="5">
    <source>
        <dbReference type="ARBA" id="ARBA00022846"/>
    </source>
</evidence>
<dbReference type="Gene3D" id="1.20.5.190">
    <property type="match status" value="1"/>
</dbReference>
<dbReference type="AlphaFoldDB" id="A0AA47N461"/>
<evidence type="ECO:0000256" key="9">
    <source>
        <dbReference type="ARBA" id="ARBA00032183"/>
    </source>
</evidence>
<evidence type="ECO:0000256" key="6">
    <source>
        <dbReference type="ARBA" id="ARBA00023069"/>
    </source>
</evidence>
<proteinExistence type="inferred from homology"/>
<reference evidence="11" key="1">
    <citation type="journal article" date="2023" name="Front. Mar. Sci.">
        <title>A new Merluccius polli reference genome to investigate the effects of global change in West African waters.</title>
        <authorList>
            <person name="Mateo J.L."/>
            <person name="Blanco-Fernandez C."/>
            <person name="Garcia-Vazquez E."/>
            <person name="Machado-Schiaffino G."/>
        </authorList>
    </citation>
    <scope>NUCLEOTIDE SEQUENCE</scope>
    <source>
        <strain evidence="11">C29</strain>
        <tissue evidence="11">Fin</tissue>
    </source>
</reference>
<dbReference type="Pfam" id="PF00612">
    <property type="entry name" value="IQ"/>
    <property type="match status" value="1"/>
</dbReference>
<evidence type="ECO:0000256" key="4">
    <source>
        <dbReference type="ARBA" id="ARBA00022490"/>
    </source>
</evidence>
<comment type="similarity">
    <text evidence="2">Belongs to the DRC9 family.</text>
</comment>
<keyword evidence="5" id="KW-0282">Flagellum</keyword>
<dbReference type="PANTHER" id="PTHR14871:SF1">
    <property type="entry name" value="DYNEIN REGULATORY COMPLEX PROTEIN 9"/>
    <property type="match status" value="1"/>
</dbReference>
<keyword evidence="4" id="KW-0963">Cytoplasm</keyword>
<gene>
    <name evidence="11" type="primary">iqcg</name>
    <name evidence="11" type="ORF">N1851_007549</name>
</gene>
<evidence type="ECO:0000256" key="2">
    <source>
        <dbReference type="ARBA" id="ARBA00008222"/>
    </source>
</evidence>
<dbReference type="GO" id="GO:0036126">
    <property type="term" value="C:sperm flagellum"/>
    <property type="evidence" value="ECO:0007669"/>
    <property type="project" value="TreeGrafter"/>
</dbReference>
<dbReference type="GO" id="GO:0007288">
    <property type="term" value="P:sperm axoneme assembly"/>
    <property type="evidence" value="ECO:0007669"/>
    <property type="project" value="TreeGrafter"/>
</dbReference>
<sequence length="289" mass="34401">MRSCLWQVGPRTNQKQGQWLEDHLAKVDRDRQYVRQVLSRVVCELRERQVYCSLLQEVKEEAESKAALHDVITRAEDGFRMTDQLQKHLQDVHQQSSLDLERREELAALLQDRLQEVQVRTSGERRYVSCSGQLLLFQTNKLHSSAQKNLETRTALLMTQLEEERRSHQESVNFLKEQQGLLGDRLEELMRRYEEVVEEKQEELSSLKTSRTQNLQLLQQLAQKYRHSEQVVIEDRVEKENLRRRREEEELQRHAATMIQAWWRGCMVRRGPLSRGKESKKKKKKKKTT</sequence>
<evidence type="ECO:0000256" key="10">
    <source>
        <dbReference type="SAM" id="Coils"/>
    </source>
</evidence>
<evidence type="ECO:0000313" key="12">
    <source>
        <dbReference type="Proteomes" id="UP001174136"/>
    </source>
</evidence>
<evidence type="ECO:0000256" key="7">
    <source>
        <dbReference type="ARBA" id="ARBA00023212"/>
    </source>
</evidence>
<dbReference type="InterPro" id="IPR042618">
    <property type="entry name" value="IQCG"/>
</dbReference>
<name>A0AA47N461_MERPO</name>
<keyword evidence="6" id="KW-0969">Cilium</keyword>
<evidence type="ECO:0000256" key="1">
    <source>
        <dbReference type="ARBA" id="ARBA00004611"/>
    </source>
</evidence>